<evidence type="ECO:0000313" key="1">
    <source>
        <dbReference type="EMBL" id="MCP8898413.1"/>
    </source>
</evidence>
<dbReference type="Pfam" id="PF07103">
    <property type="entry name" value="DUF1365"/>
    <property type="match status" value="1"/>
</dbReference>
<protein>
    <submittedName>
        <fullName evidence="1">DUF1365 domain-containing protein</fullName>
    </submittedName>
</protein>
<dbReference type="AlphaFoldDB" id="A0A9X2HTX3"/>
<gene>
    <name evidence="1" type="ORF">M6D89_03770</name>
</gene>
<dbReference type="RefSeq" id="WP_253966691.1">
    <property type="nucleotide sequence ID" value="NZ_JAMFTH010000001.1"/>
</dbReference>
<comment type="caution">
    <text evidence="1">The sequence shown here is derived from an EMBL/GenBank/DDBJ whole genome shotgun (WGS) entry which is preliminary data.</text>
</comment>
<name>A0A9X2HTX3_9GAMM</name>
<dbReference type="PANTHER" id="PTHR33973:SF4">
    <property type="entry name" value="OS07G0153300 PROTEIN"/>
    <property type="match status" value="1"/>
</dbReference>
<sequence length="254" mass="29976">MSDSQPPSAIYSGWVRHRRFTPVEHEFRYRLDLFFMDLDSLGELFSPLRFWSFNKRNLGQFRRKDFMGPVDRPLKELVLEKASAELDKGREHKVYLLANLRQWGTCFNPVSLYYVYENAQLRCIVAQVNNTPWDERHTYVIPAVAKKNKTQHKFAKAFHVSPFNPMDMTYDWSSTTPGKRLCVHMENHREGQCHMDATLVLTRKTWTETHLNRVLWRTPFNSAKVPLAIYWQALKLWWKGAPVYDHPGANSSNR</sequence>
<dbReference type="PANTHER" id="PTHR33973">
    <property type="entry name" value="OS07G0153300 PROTEIN"/>
    <property type="match status" value="1"/>
</dbReference>
<reference evidence="1" key="2">
    <citation type="submission" date="2023-01" db="EMBL/GenBank/DDBJ databases">
        <title>Gilvimarinus xylanilyticus HB14 isolated from Caulerpa lentillifera aquaculture base in Hainan, China.</title>
        <authorList>
            <person name="Zhang Y.-J."/>
        </authorList>
    </citation>
    <scope>NUCLEOTIDE SEQUENCE</scope>
    <source>
        <strain evidence="1">HB14</strain>
    </source>
</reference>
<keyword evidence="2" id="KW-1185">Reference proteome</keyword>
<proteinExistence type="predicted"/>
<reference evidence="1" key="1">
    <citation type="submission" date="2022-05" db="EMBL/GenBank/DDBJ databases">
        <authorList>
            <person name="Sun H.-N."/>
        </authorList>
    </citation>
    <scope>NUCLEOTIDE SEQUENCE</scope>
    <source>
        <strain evidence="1">HB14</strain>
    </source>
</reference>
<dbReference type="InterPro" id="IPR010775">
    <property type="entry name" value="DUF1365"/>
</dbReference>
<accession>A0A9X2HTX3</accession>
<evidence type="ECO:0000313" key="2">
    <source>
        <dbReference type="Proteomes" id="UP001139319"/>
    </source>
</evidence>
<dbReference type="Proteomes" id="UP001139319">
    <property type="component" value="Unassembled WGS sequence"/>
</dbReference>
<organism evidence="1 2">
    <name type="scientific">Gilvimarinus xylanilyticus</name>
    <dbReference type="NCBI Taxonomy" id="2944139"/>
    <lineage>
        <taxon>Bacteria</taxon>
        <taxon>Pseudomonadati</taxon>
        <taxon>Pseudomonadota</taxon>
        <taxon>Gammaproteobacteria</taxon>
        <taxon>Cellvibrionales</taxon>
        <taxon>Cellvibrionaceae</taxon>
        <taxon>Gilvimarinus</taxon>
    </lineage>
</organism>
<dbReference type="EMBL" id="JAMFTH010000001">
    <property type="protein sequence ID" value="MCP8898413.1"/>
    <property type="molecule type" value="Genomic_DNA"/>
</dbReference>